<proteinExistence type="inferred from homology"/>
<dbReference type="Gene3D" id="1.20.140.10">
    <property type="entry name" value="Butyryl-CoA Dehydrogenase, subunit A, domain 3"/>
    <property type="match status" value="1"/>
</dbReference>
<dbReference type="Gene3D" id="1.10.540.10">
    <property type="entry name" value="Acyl-CoA dehydrogenase/oxidase, N-terminal domain"/>
    <property type="match status" value="1"/>
</dbReference>
<dbReference type="InterPro" id="IPR006091">
    <property type="entry name" value="Acyl-CoA_Oxase/DH_mid-dom"/>
</dbReference>
<dbReference type="OrthoDB" id="6184213at2"/>
<dbReference type="InterPro" id="IPR037069">
    <property type="entry name" value="AcylCoA_DH/ox_N_sf"/>
</dbReference>
<evidence type="ECO:0000313" key="7">
    <source>
        <dbReference type="EMBL" id="THT99622.1"/>
    </source>
</evidence>
<reference evidence="7 8" key="1">
    <citation type="journal article" date="2015" name="Antonie Van Leeuwenhoek">
        <title>Lampropedia puyangensis sp. nov., isolated from symptomatic bark of Populus ? euramericana canker and emended description of Lampropedia hyalina (Ehrenberg 1832) Lee et al. 2004.</title>
        <authorList>
            <person name="Li Y."/>
            <person name="Wang T."/>
            <person name="Piao C.G."/>
            <person name="Wang L.F."/>
            <person name="Tian G.Z."/>
            <person name="Zhu T.H."/>
            <person name="Guo M.W."/>
        </authorList>
    </citation>
    <scope>NUCLEOTIDE SEQUENCE [LARGE SCALE GENOMIC DNA]</scope>
    <source>
        <strain evidence="7 8">2-bin</strain>
    </source>
</reference>
<keyword evidence="7" id="KW-0503">Monooxygenase</keyword>
<feature type="domain" description="Acyl-CoA dehydrogenase C-terminal" evidence="6">
    <location>
        <begin position="243"/>
        <end position="381"/>
    </location>
</feature>
<dbReference type="Gene3D" id="2.40.110.10">
    <property type="entry name" value="Butyryl-CoA Dehydrogenase, subunit A, domain 2"/>
    <property type="match status" value="1"/>
</dbReference>
<comment type="caution">
    <text evidence="7">The sequence shown here is derived from an EMBL/GenBank/DDBJ whole genome shotgun (WGS) entry which is preliminary data.</text>
</comment>
<dbReference type="Pfam" id="PF02771">
    <property type="entry name" value="Acyl-CoA_dh_N"/>
    <property type="match status" value="1"/>
</dbReference>
<dbReference type="GO" id="GO:0016712">
    <property type="term" value="F:oxidoreductase activity, acting on paired donors, with incorporation or reduction of molecular oxygen, reduced flavin or flavoprotein as one donor, and incorporation of one atom of oxygen"/>
    <property type="evidence" value="ECO:0007669"/>
    <property type="project" value="TreeGrafter"/>
</dbReference>
<name>A0A4S8EXN5_9BURK</name>
<dbReference type="PANTHER" id="PTHR48083">
    <property type="entry name" value="MEDIUM-CHAIN SPECIFIC ACYL-COA DEHYDROGENASE, MITOCHONDRIAL-RELATED"/>
    <property type="match status" value="1"/>
</dbReference>
<sequence length="433" mass="47083">MTSNLQIELGWGEGPSERYESLANRFRGLFSDIRASAVERETQRILPHDQVRTLAKAGFTALRVPIEFGGSGATLPELFNLLIELGEADSNVVQAIRAHLGFVEGLLNSKRTAWRAHWFARVVAGDLVGPGRSETGEVTQGQYATRLVQRAGAWILNGTKFYSTGALYADWIDVGAHGEDGTAYVVLVQRDAVGVEPQDDWNGFGQRLTSSGTTHYRNVAVNPEHIRLDEERPAYYQAFYQLVHLATAVGIGRAISRETAQAVRERTRSFSNGNAARVRDDAQILEVVGKLRSSAYSTGAIVLHTAKSIERVWQAAQAGDAPALQQARAIADLEIAQSQDLVFELIIDAAGRLFDALGASSTLTPLALDRFWRNVRTLATHNPKIYKNRIAGDFAVNGTPAPDQWKIGVVNSAEAVSTPDATTHATEPVGAIV</sequence>
<dbReference type="InterPro" id="IPR013786">
    <property type="entry name" value="AcylCoA_DH/ox_N"/>
</dbReference>
<keyword evidence="8" id="KW-1185">Reference proteome</keyword>
<gene>
    <name evidence="7" type="ORF">E9531_11765</name>
</gene>
<dbReference type="InterPro" id="IPR009100">
    <property type="entry name" value="AcylCoA_DH/oxidase_NM_dom_sf"/>
</dbReference>
<dbReference type="SUPFAM" id="SSF56645">
    <property type="entry name" value="Acyl-CoA dehydrogenase NM domain-like"/>
    <property type="match status" value="1"/>
</dbReference>
<dbReference type="GO" id="GO:0033539">
    <property type="term" value="P:fatty acid beta-oxidation using acyl-CoA dehydrogenase"/>
    <property type="evidence" value="ECO:0007669"/>
    <property type="project" value="TreeGrafter"/>
</dbReference>
<dbReference type="Pfam" id="PF02770">
    <property type="entry name" value="Acyl-CoA_dh_M"/>
    <property type="match status" value="1"/>
</dbReference>
<evidence type="ECO:0000259" key="6">
    <source>
        <dbReference type="Pfam" id="PF08028"/>
    </source>
</evidence>
<evidence type="ECO:0000259" key="5">
    <source>
        <dbReference type="Pfam" id="PF02771"/>
    </source>
</evidence>
<evidence type="ECO:0000256" key="3">
    <source>
        <dbReference type="ARBA" id="ARBA00049661"/>
    </source>
</evidence>
<evidence type="ECO:0000259" key="4">
    <source>
        <dbReference type="Pfam" id="PF02770"/>
    </source>
</evidence>
<organism evidence="7 8">
    <name type="scientific">Lampropedia puyangensis</name>
    <dbReference type="NCBI Taxonomy" id="1330072"/>
    <lineage>
        <taxon>Bacteria</taxon>
        <taxon>Pseudomonadati</taxon>
        <taxon>Pseudomonadota</taxon>
        <taxon>Betaproteobacteria</taxon>
        <taxon>Burkholderiales</taxon>
        <taxon>Comamonadaceae</taxon>
        <taxon>Lampropedia</taxon>
    </lineage>
</organism>
<dbReference type="AlphaFoldDB" id="A0A4S8EXN5"/>
<feature type="domain" description="Acyl-CoA oxidase/dehydrogenase middle" evidence="4">
    <location>
        <begin position="144"/>
        <end position="219"/>
    </location>
</feature>
<evidence type="ECO:0000256" key="1">
    <source>
        <dbReference type="ARBA" id="ARBA00022630"/>
    </source>
</evidence>
<comment type="similarity">
    <text evidence="3">Belongs to the HpaH/HsaA monooxygenase family.</text>
</comment>
<evidence type="ECO:0000313" key="8">
    <source>
        <dbReference type="Proteomes" id="UP000308917"/>
    </source>
</evidence>
<keyword evidence="2" id="KW-0560">Oxidoreductase</keyword>
<dbReference type="Pfam" id="PF08028">
    <property type="entry name" value="Acyl-CoA_dh_2"/>
    <property type="match status" value="1"/>
</dbReference>
<dbReference type="PIRSF" id="PIRSF016578">
    <property type="entry name" value="HsaA"/>
    <property type="match status" value="1"/>
</dbReference>
<dbReference type="InterPro" id="IPR046373">
    <property type="entry name" value="Acyl-CoA_Oxase/DH_mid-dom_sf"/>
</dbReference>
<dbReference type="GO" id="GO:0050660">
    <property type="term" value="F:flavin adenine dinucleotide binding"/>
    <property type="evidence" value="ECO:0007669"/>
    <property type="project" value="InterPro"/>
</dbReference>
<accession>A0A4S8EXN5</accession>
<keyword evidence="1" id="KW-0285">Flavoprotein</keyword>
<dbReference type="GO" id="GO:0005737">
    <property type="term" value="C:cytoplasm"/>
    <property type="evidence" value="ECO:0007669"/>
    <property type="project" value="TreeGrafter"/>
</dbReference>
<evidence type="ECO:0000256" key="2">
    <source>
        <dbReference type="ARBA" id="ARBA00023002"/>
    </source>
</evidence>
<dbReference type="InterPro" id="IPR050741">
    <property type="entry name" value="Acyl-CoA_dehydrogenase"/>
</dbReference>
<dbReference type="InterPro" id="IPR036250">
    <property type="entry name" value="AcylCo_DH-like_C"/>
</dbReference>
<dbReference type="PANTHER" id="PTHR48083:SF19">
    <property type="entry name" value="FLAVIN-DEPENDENT MONOOXYGENASE, OXYGENASE SUBUNIT HSAA"/>
    <property type="match status" value="1"/>
</dbReference>
<protein>
    <submittedName>
        <fullName evidence="7">Monooxygenase</fullName>
    </submittedName>
</protein>
<feature type="domain" description="Acyl-CoA dehydrogenase/oxidase N-terminal" evidence="5">
    <location>
        <begin position="33"/>
        <end position="126"/>
    </location>
</feature>
<dbReference type="GO" id="GO:0003995">
    <property type="term" value="F:acyl-CoA dehydrogenase activity"/>
    <property type="evidence" value="ECO:0007669"/>
    <property type="project" value="TreeGrafter"/>
</dbReference>
<dbReference type="InterPro" id="IPR013107">
    <property type="entry name" value="Acyl-CoA_DH_C"/>
</dbReference>
<dbReference type="SUPFAM" id="SSF47203">
    <property type="entry name" value="Acyl-CoA dehydrogenase C-terminal domain-like"/>
    <property type="match status" value="1"/>
</dbReference>
<dbReference type="RefSeq" id="WP_136573961.1">
    <property type="nucleotide sequence ID" value="NZ_STFG01000013.1"/>
</dbReference>
<dbReference type="Proteomes" id="UP000308917">
    <property type="component" value="Unassembled WGS sequence"/>
</dbReference>
<dbReference type="EMBL" id="STFG01000013">
    <property type="protein sequence ID" value="THT99622.1"/>
    <property type="molecule type" value="Genomic_DNA"/>
</dbReference>